<organism evidence="4 5">
    <name type="scientific">Bordetella ansorpii</name>
    <dbReference type="NCBI Taxonomy" id="288768"/>
    <lineage>
        <taxon>Bacteria</taxon>
        <taxon>Pseudomonadati</taxon>
        <taxon>Pseudomonadota</taxon>
        <taxon>Betaproteobacteria</taxon>
        <taxon>Burkholderiales</taxon>
        <taxon>Alcaligenaceae</taxon>
        <taxon>Bordetella</taxon>
    </lineage>
</organism>
<dbReference type="InterPro" id="IPR016181">
    <property type="entry name" value="Acyl_CoA_acyltransferase"/>
</dbReference>
<dbReference type="SUPFAM" id="SSF55729">
    <property type="entry name" value="Acyl-CoA N-acyltransferases (Nat)"/>
    <property type="match status" value="1"/>
</dbReference>
<evidence type="ECO:0000313" key="5">
    <source>
        <dbReference type="Proteomes" id="UP000076848"/>
    </source>
</evidence>
<evidence type="ECO:0000313" key="4">
    <source>
        <dbReference type="EMBL" id="SAI68416.1"/>
    </source>
</evidence>
<dbReference type="PROSITE" id="PS51186">
    <property type="entry name" value="GNAT"/>
    <property type="match status" value="1"/>
</dbReference>
<proteinExistence type="inferred from homology"/>
<reference evidence="4 5" key="1">
    <citation type="submission" date="2016-04" db="EMBL/GenBank/DDBJ databases">
        <authorList>
            <consortium name="Pathogen Informatics"/>
        </authorList>
    </citation>
    <scope>NUCLEOTIDE SEQUENCE [LARGE SCALE GENOMIC DNA]</scope>
    <source>
        <strain evidence="4 5">H050680373</strain>
    </source>
</reference>
<comment type="similarity">
    <text evidence="1">Belongs to the UPF0039 (ElaA) family.</text>
</comment>
<gene>
    <name evidence="4" type="ORF">SAMEA3906486_02006</name>
</gene>
<dbReference type="RefSeq" id="WP_066126396.1">
    <property type="nucleotide sequence ID" value="NZ_FKIF01000003.1"/>
</dbReference>
<evidence type="ECO:0000256" key="2">
    <source>
        <dbReference type="ARBA" id="ARBA00072224"/>
    </source>
</evidence>
<dbReference type="Proteomes" id="UP000076848">
    <property type="component" value="Unassembled WGS sequence"/>
</dbReference>
<protein>
    <recommendedName>
        <fullName evidence="2">Protein ElaA</fullName>
    </recommendedName>
</protein>
<keyword evidence="4" id="KW-0808">Transferase</keyword>
<dbReference type="STRING" id="288768.SAMEA3906486_02006"/>
<dbReference type="Gene3D" id="3.40.630.30">
    <property type="match status" value="1"/>
</dbReference>
<dbReference type="EMBL" id="FKIF01000003">
    <property type="protein sequence ID" value="SAI68416.1"/>
    <property type="molecule type" value="Genomic_DNA"/>
</dbReference>
<dbReference type="AlphaFoldDB" id="A0A157SER9"/>
<keyword evidence="4" id="KW-0012">Acyltransferase</keyword>
<dbReference type="GO" id="GO:0016747">
    <property type="term" value="F:acyltransferase activity, transferring groups other than amino-acyl groups"/>
    <property type="evidence" value="ECO:0007669"/>
    <property type="project" value="InterPro"/>
</dbReference>
<evidence type="ECO:0000259" key="3">
    <source>
        <dbReference type="PROSITE" id="PS51186"/>
    </source>
</evidence>
<evidence type="ECO:0000256" key="1">
    <source>
        <dbReference type="ARBA" id="ARBA00009623"/>
    </source>
</evidence>
<feature type="domain" description="N-acetyltransferase" evidence="3">
    <location>
        <begin position="7"/>
        <end position="151"/>
    </location>
</feature>
<dbReference type="FunFam" id="3.40.630.30:FF:000035">
    <property type="entry name" value="GNAT family N-acetyltransferase"/>
    <property type="match status" value="1"/>
</dbReference>
<sequence length="154" mass="17199">MPTWTCKPHAELTTTELYALLRLRSEVFVVEQQCLFLDLDGQDLAGDTWHLMGWEDGRLVAGARLLDPASHDGDAVIGRVVTALDARGIGLGHELMRQALRESNRLWPDSPIYLGAQQRLQAFYAAHGFTPVTAIYMEDGIAHIGMRRPETRNS</sequence>
<keyword evidence="5" id="KW-1185">Reference proteome</keyword>
<dbReference type="CDD" id="cd04301">
    <property type="entry name" value="NAT_SF"/>
    <property type="match status" value="1"/>
</dbReference>
<dbReference type="Pfam" id="PF13673">
    <property type="entry name" value="Acetyltransf_10"/>
    <property type="match status" value="1"/>
</dbReference>
<dbReference type="InterPro" id="IPR000182">
    <property type="entry name" value="GNAT_dom"/>
</dbReference>
<accession>A0A157SER9</accession>
<name>A0A157SER9_9BORD</name>